<organism evidence="3">
    <name type="scientific">Fervidobacterium nodosum</name>
    <dbReference type="NCBI Taxonomy" id="2424"/>
    <lineage>
        <taxon>Bacteria</taxon>
        <taxon>Thermotogati</taxon>
        <taxon>Thermotogota</taxon>
        <taxon>Thermotogae</taxon>
        <taxon>Thermotogales</taxon>
        <taxon>Fervidobacteriaceae</taxon>
        <taxon>Fervidobacterium</taxon>
    </lineage>
</organism>
<reference evidence="3" key="1">
    <citation type="journal article" date="2020" name="mSystems">
        <title>Genome- and Community-Level Interaction Insights into Carbon Utilization and Element Cycling Functions of Hydrothermarchaeota in Hydrothermal Sediment.</title>
        <authorList>
            <person name="Zhou Z."/>
            <person name="Liu Y."/>
            <person name="Xu W."/>
            <person name="Pan J."/>
            <person name="Luo Z.H."/>
            <person name="Li M."/>
        </authorList>
    </citation>
    <scope>NUCLEOTIDE SEQUENCE [LARGE SCALE GENOMIC DNA]</scope>
    <source>
        <strain evidence="3">SpSt-1088</strain>
    </source>
</reference>
<accession>A0A7C5YAU8</accession>
<keyword evidence="3" id="KW-0378">Hydrolase</keyword>
<dbReference type="Pfam" id="PF00561">
    <property type="entry name" value="Abhydrolase_1"/>
    <property type="match status" value="1"/>
</dbReference>
<evidence type="ECO:0000313" key="3">
    <source>
        <dbReference type="EMBL" id="HHR34373.1"/>
    </source>
</evidence>
<dbReference type="InterPro" id="IPR000073">
    <property type="entry name" value="AB_hydrolase_1"/>
</dbReference>
<keyword evidence="1" id="KW-1133">Transmembrane helix</keyword>
<gene>
    <name evidence="3" type="ORF">ENM46_05455</name>
</gene>
<dbReference type="Gene3D" id="3.40.50.1820">
    <property type="entry name" value="alpha/beta hydrolase"/>
    <property type="match status" value="1"/>
</dbReference>
<name>A0A7C5YAU8_9BACT</name>
<dbReference type="AlphaFoldDB" id="A0A7C5YAU8"/>
<dbReference type="SUPFAM" id="SSF53474">
    <property type="entry name" value="alpha/beta-Hydrolases"/>
    <property type="match status" value="1"/>
</dbReference>
<dbReference type="EMBL" id="DRXW01000328">
    <property type="protein sequence ID" value="HHR34373.1"/>
    <property type="molecule type" value="Genomic_DNA"/>
</dbReference>
<keyword evidence="1" id="KW-0472">Membrane</keyword>
<feature type="transmembrane region" description="Helical" evidence="1">
    <location>
        <begin position="6"/>
        <end position="24"/>
    </location>
</feature>
<dbReference type="InterPro" id="IPR029058">
    <property type="entry name" value="AB_hydrolase_fold"/>
</dbReference>
<comment type="caution">
    <text evidence="3">The sequence shown here is derived from an EMBL/GenBank/DDBJ whole genome shotgun (WGS) entry which is preliminary data.</text>
</comment>
<keyword evidence="1" id="KW-0812">Transmembrane</keyword>
<proteinExistence type="predicted"/>
<feature type="domain" description="AB hydrolase-1" evidence="2">
    <location>
        <begin position="61"/>
        <end position="300"/>
    </location>
</feature>
<dbReference type="GO" id="GO:0016787">
    <property type="term" value="F:hydrolase activity"/>
    <property type="evidence" value="ECO:0007669"/>
    <property type="project" value="UniProtKB-KW"/>
</dbReference>
<dbReference type="PANTHER" id="PTHR43798">
    <property type="entry name" value="MONOACYLGLYCEROL LIPASE"/>
    <property type="match status" value="1"/>
</dbReference>
<protein>
    <submittedName>
        <fullName evidence="3">Alpha/beta hydrolase</fullName>
    </submittedName>
</protein>
<dbReference type="InterPro" id="IPR050266">
    <property type="entry name" value="AB_hydrolase_sf"/>
</dbReference>
<evidence type="ECO:0000259" key="2">
    <source>
        <dbReference type="Pfam" id="PF00561"/>
    </source>
</evidence>
<sequence>MFSKNIFLKTVIFGTLSFVILTYYNSYTIVEKLKTNAFFINIDGVNITYKEFGKENANSGTIVFLHGFSGSSADWEFIVQHISKEYHCITIDIPPFGLSEKSKSFDYSDANIVKTLISVLDKIGVNKFTLVGHSMGGYLSVLISNKIPERIEKLILIDSAYNIPGERATVSNPENSPNLSNLEDLSTLLNIGLKTYPLVKLVYYSSLGESIALRTNHFEKLFSQNFFLPGEVLVKFTVDKSSQTNKPENVDFSKFTFPVLIIYGENDTVTPPKIGEFLHSVLPNSIFVLIPKEGHMPLFNEITIKKIEEFLQGVNQ</sequence>
<evidence type="ECO:0000256" key="1">
    <source>
        <dbReference type="SAM" id="Phobius"/>
    </source>
</evidence>
<dbReference type="PRINTS" id="PR00111">
    <property type="entry name" value="ABHYDROLASE"/>
</dbReference>